<keyword evidence="3" id="KW-1185">Reference proteome</keyword>
<accession>A0A6G1D1W1</accession>
<gene>
    <name evidence="2" type="ORF">E2562_009736</name>
</gene>
<evidence type="ECO:0000256" key="1">
    <source>
        <dbReference type="SAM" id="MobiDB-lite"/>
    </source>
</evidence>
<evidence type="ECO:0000313" key="3">
    <source>
        <dbReference type="Proteomes" id="UP000479710"/>
    </source>
</evidence>
<reference evidence="2 3" key="1">
    <citation type="submission" date="2019-11" db="EMBL/GenBank/DDBJ databases">
        <title>Whole genome sequence of Oryza granulata.</title>
        <authorList>
            <person name="Li W."/>
        </authorList>
    </citation>
    <scope>NUCLEOTIDE SEQUENCE [LARGE SCALE GENOMIC DNA]</scope>
    <source>
        <strain evidence="3">cv. Menghai</strain>
        <tissue evidence="2">Leaf</tissue>
    </source>
</reference>
<evidence type="ECO:0000313" key="2">
    <source>
        <dbReference type="EMBL" id="KAF0906381.1"/>
    </source>
</evidence>
<comment type="caution">
    <text evidence="2">The sequence shown here is derived from an EMBL/GenBank/DDBJ whole genome shotgun (WGS) entry which is preliminary data.</text>
</comment>
<dbReference type="Proteomes" id="UP000479710">
    <property type="component" value="Unassembled WGS sequence"/>
</dbReference>
<protein>
    <submittedName>
        <fullName evidence="2">Uncharacterized protein</fullName>
    </submittedName>
</protein>
<dbReference type="EMBL" id="SPHZ02000007">
    <property type="protein sequence ID" value="KAF0906381.1"/>
    <property type="molecule type" value="Genomic_DNA"/>
</dbReference>
<dbReference type="AlphaFoldDB" id="A0A6G1D1W1"/>
<sequence>MEEVVGGVEASWRVWSASETTPGRRRDDDVFGGERGEVGSRGSKQVDISTPCESESMGLRDDTLELRRVGAYGIGILVNKDE</sequence>
<feature type="compositionally biased region" description="Basic and acidic residues" evidence="1">
    <location>
        <begin position="22"/>
        <end position="38"/>
    </location>
</feature>
<name>A0A6G1D1W1_9ORYZ</name>
<organism evidence="2 3">
    <name type="scientific">Oryza meyeriana var. granulata</name>
    <dbReference type="NCBI Taxonomy" id="110450"/>
    <lineage>
        <taxon>Eukaryota</taxon>
        <taxon>Viridiplantae</taxon>
        <taxon>Streptophyta</taxon>
        <taxon>Embryophyta</taxon>
        <taxon>Tracheophyta</taxon>
        <taxon>Spermatophyta</taxon>
        <taxon>Magnoliopsida</taxon>
        <taxon>Liliopsida</taxon>
        <taxon>Poales</taxon>
        <taxon>Poaceae</taxon>
        <taxon>BOP clade</taxon>
        <taxon>Oryzoideae</taxon>
        <taxon>Oryzeae</taxon>
        <taxon>Oryzinae</taxon>
        <taxon>Oryza</taxon>
        <taxon>Oryza meyeriana</taxon>
    </lineage>
</organism>
<feature type="region of interest" description="Disordered" evidence="1">
    <location>
        <begin position="16"/>
        <end position="56"/>
    </location>
</feature>
<proteinExistence type="predicted"/>